<dbReference type="PANTHER" id="PTHR11692:SF0">
    <property type="entry name" value="BIFUNCTIONAL PURINE BIOSYNTHESIS PROTEIN ATIC"/>
    <property type="match status" value="1"/>
</dbReference>
<keyword evidence="4" id="KW-0808">Transferase</keyword>
<dbReference type="PANTHER" id="PTHR11692">
    <property type="entry name" value="BIFUNCTIONAL PURINE BIOSYNTHESIS PROTEIN PURH"/>
    <property type="match status" value="1"/>
</dbReference>
<dbReference type="InterPro" id="IPR024051">
    <property type="entry name" value="AICAR_Tfase_dup_dom_sf"/>
</dbReference>
<dbReference type="EMBL" id="CAEZUH010000040">
    <property type="protein sequence ID" value="CAB4593353.1"/>
    <property type="molecule type" value="Genomic_DNA"/>
</dbReference>
<dbReference type="Gene3D" id="3.40.140.20">
    <property type="match status" value="2"/>
</dbReference>
<dbReference type="HAMAP" id="MF_00139">
    <property type="entry name" value="PurH"/>
    <property type="match status" value="1"/>
</dbReference>
<dbReference type="Gene3D" id="3.40.50.1380">
    <property type="entry name" value="Methylglyoxal synthase-like domain"/>
    <property type="match status" value="1"/>
</dbReference>
<dbReference type="Pfam" id="PF02142">
    <property type="entry name" value="MGS"/>
    <property type="match status" value="1"/>
</dbReference>
<dbReference type="Pfam" id="PF01808">
    <property type="entry name" value="AICARFT_IMPCHas"/>
    <property type="match status" value="1"/>
</dbReference>
<keyword evidence="5" id="KW-0658">Purine biosynthesis</keyword>
<gene>
    <name evidence="9" type="ORF">UFOPK1798_00560</name>
</gene>
<organism evidence="9">
    <name type="scientific">freshwater metagenome</name>
    <dbReference type="NCBI Taxonomy" id="449393"/>
    <lineage>
        <taxon>unclassified sequences</taxon>
        <taxon>metagenomes</taxon>
        <taxon>ecological metagenomes</taxon>
    </lineage>
</organism>
<dbReference type="SUPFAM" id="SSF53927">
    <property type="entry name" value="Cytidine deaminase-like"/>
    <property type="match status" value="1"/>
</dbReference>
<proteinExistence type="inferred from homology"/>
<dbReference type="UniPathway" id="UPA00074">
    <property type="reaction ID" value="UER00133"/>
</dbReference>
<dbReference type="SUPFAM" id="SSF52335">
    <property type="entry name" value="Methylglyoxal synthase-like"/>
    <property type="match status" value="1"/>
</dbReference>
<evidence type="ECO:0000256" key="2">
    <source>
        <dbReference type="ARBA" id="ARBA00004954"/>
    </source>
</evidence>
<dbReference type="SMART" id="SM00798">
    <property type="entry name" value="AICARFT_IMPCHas"/>
    <property type="match status" value="1"/>
</dbReference>
<dbReference type="AlphaFoldDB" id="A0A6J6G2C8"/>
<dbReference type="InterPro" id="IPR016193">
    <property type="entry name" value="Cytidine_deaminase-like"/>
</dbReference>
<evidence type="ECO:0000313" key="9">
    <source>
        <dbReference type="EMBL" id="CAB4593353.1"/>
    </source>
</evidence>
<evidence type="ECO:0000256" key="3">
    <source>
        <dbReference type="ARBA" id="ARBA00007667"/>
    </source>
</evidence>
<name>A0A6J6G2C8_9ZZZZ</name>
<evidence type="ECO:0000259" key="8">
    <source>
        <dbReference type="PROSITE" id="PS51855"/>
    </source>
</evidence>
<dbReference type="CDD" id="cd01421">
    <property type="entry name" value="IMPCH"/>
    <property type="match status" value="1"/>
</dbReference>
<dbReference type="InterPro" id="IPR036914">
    <property type="entry name" value="MGS-like_dom_sf"/>
</dbReference>
<dbReference type="FunFam" id="3.40.140.20:FF:000001">
    <property type="entry name" value="Bifunctional purine biosynthesis protein PurH"/>
    <property type="match status" value="1"/>
</dbReference>
<dbReference type="InterPro" id="IPR002695">
    <property type="entry name" value="PurH-like"/>
</dbReference>
<evidence type="ECO:0000256" key="7">
    <source>
        <dbReference type="ARBA" id="ARBA00023268"/>
    </source>
</evidence>
<sequence length="475" mass="50948">MNKKISRAFISVSDKTGLIQLAKKLVEQKVEIIASDGTAAHLKASGIATKSVEQITGFAQVLDGRVKTLHPNIHAAILADLDQSSHLADLKTLGITPIDLVVINFYDASKFDIGGPAAVRAGVKNSKHVALLTDPAQYPEFIEKLAQGFDQSQRDSWAKDALLKVANYDLAILSKLGQPLRYGENPHQSAVVVGDKLIAGAKMLSGKEMSYNNYVDADAAWKTVNCYTEPTIAFIKHSIPCGIASAPTLSKAFESSLASDPISAFGGVIAANQLVDKEVATLVIENFYEVLIAPGYSDEALKLLKSKENLRVVQISPDQGGSLELKQILGGFLFQQPDQLDQAGDDFKMWKLVAGADVEKSQITDLSFAWRAVKNIRSNAIVIAKNQATIGIGMGQTNRVDSVKIAINRAGDRAQGAVVASDGFFPFADSIQLLIEAGVCAIVQPGGSIKDDEVIQACKNANISMYVTGVRHFSH</sequence>
<dbReference type="InterPro" id="IPR011607">
    <property type="entry name" value="MGS-like_dom"/>
</dbReference>
<evidence type="ECO:0000256" key="5">
    <source>
        <dbReference type="ARBA" id="ARBA00022755"/>
    </source>
</evidence>
<evidence type="ECO:0000256" key="4">
    <source>
        <dbReference type="ARBA" id="ARBA00022679"/>
    </source>
</evidence>
<comment type="pathway">
    <text evidence="2">Purine metabolism; IMP biosynthesis via de novo pathway; 5-formamido-1-(5-phospho-D-ribosyl)imidazole-4-carboxamide from 5-amino-1-(5-phospho-D-ribosyl)imidazole-4-carboxamide (10-formyl THF route): step 1/1.</text>
</comment>
<reference evidence="9" key="1">
    <citation type="submission" date="2020-05" db="EMBL/GenBank/DDBJ databases">
        <authorList>
            <person name="Chiriac C."/>
            <person name="Salcher M."/>
            <person name="Ghai R."/>
            <person name="Kavagutti S V."/>
        </authorList>
    </citation>
    <scope>NUCLEOTIDE SEQUENCE</scope>
</reference>
<keyword evidence="6" id="KW-0378">Hydrolase</keyword>
<comment type="pathway">
    <text evidence="1">Purine metabolism; IMP biosynthesis via de novo pathway; IMP from 5-formamido-1-(5-phospho-D-ribosyl)imidazole-4-carboxamide: step 1/1.</text>
</comment>
<dbReference type="GO" id="GO:0003937">
    <property type="term" value="F:IMP cyclohydrolase activity"/>
    <property type="evidence" value="ECO:0007669"/>
    <property type="project" value="InterPro"/>
</dbReference>
<accession>A0A6J6G2C8</accession>
<dbReference type="GO" id="GO:0006189">
    <property type="term" value="P:'de novo' IMP biosynthetic process"/>
    <property type="evidence" value="ECO:0007669"/>
    <property type="project" value="UniProtKB-UniPathway"/>
</dbReference>
<feature type="domain" description="MGS-like" evidence="8">
    <location>
        <begin position="1"/>
        <end position="133"/>
    </location>
</feature>
<dbReference type="GO" id="GO:0005829">
    <property type="term" value="C:cytosol"/>
    <property type="evidence" value="ECO:0007669"/>
    <property type="project" value="TreeGrafter"/>
</dbReference>
<comment type="similarity">
    <text evidence="3">Belongs to the PurH family.</text>
</comment>
<protein>
    <submittedName>
        <fullName evidence="9">Unannotated protein</fullName>
    </submittedName>
</protein>
<dbReference type="PROSITE" id="PS51855">
    <property type="entry name" value="MGS"/>
    <property type="match status" value="1"/>
</dbReference>
<keyword evidence="7" id="KW-0511">Multifunctional enzyme</keyword>
<dbReference type="NCBIfam" id="NF002049">
    <property type="entry name" value="PRK00881.1"/>
    <property type="match status" value="1"/>
</dbReference>
<evidence type="ECO:0000256" key="6">
    <source>
        <dbReference type="ARBA" id="ARBA00022801"/>
    </source>
</evidence>
<dbReference type="GO" id="GO:0004643">
    <property type="term" value="F:phosphoribosylaminoimidazolecarboxamide formyltransferase activity"/>
    <property type="evidence" value="ECO:0007669"/>
    <property type="project" value="InterPro"/>
</dbReference>
<dbReference type="SMART" id="SM00851">
    <property type="entry name" value="MGS"/>
    <property type="match status" value="1"/>
</dbReference>
<evidence type="ECO:0000256" key="1">
    <source>
        <dbReference type="ARBA" id="ARBA00004844"/>
    </source>
</evidence>
<dbReference type="PIRSF" id="PIRSF000414">
    <property type="entry name" value="AICARFT_IMPCHas"/>
    <property type="match status" value="1"/>
</dbReference>